<evidence type="ECO:0000256" key="5">
    <source>
        <dbReference type="ARBA" id="ARBA00022692"/>
    </source>
</evidence>
<keyword evidence="10 13" id="KW-0472">Membrane</keyword>
<gene>
    <name evidence="16" type="primary">ATPase 8</name>
    <name evidence="15" type="synonym">ATP8</name>
</gene>
<dbReference type="RefSeq" id="YP_980208.1">
    <property type="nucleotide sequence ID" value="NC_008776.1"/>
</dbReference>
<evidence type="ECO:0000313" key="16">
    <source>
        <dbReference type="EMBL" id="BAF44009.1"/>
    </source>
</evidence>
<proteinExistence type="inferred from homology"/>
<keyword evidence="3 12" id="KW-0813">Transport</keyword>
<dbReference type="EMBL" id="GU599941">
    <property type="protein sequence ID" value="ADE18793.1"/>
    <property type="molecule type" value="Genomic_DNA"/>
</dbReference>
<reference evidence="16" key="1">
    <citation type="journal article" date="2007" name="Gene">
        <title>Mitochondrial genomes from major lizard families suggest their phylogenetic relationships and ancient radiations.</title>
        <authorList>
            <person name="Kumazawa Y."/>
        </authorList>
    </citation>
    <scope>NUCLEOTIDE SEQUENCE</scope>
</reference>
<dbReference type="EMBL" id="GU599946">
    <property type="protein sequence ID" value="ADE18798.1"/>
    <property type="molecule type" value="Genomic_DNA"/>
</dbReference>
<dbReference type="EMBL" id="KJ917181">
    <property type="protein sequence ID" value="AIL81918.1"/>
    <property type="molecule type" value="Genomic_DNA"/>
</dbReference>
<evidence type="ECO:0000256" key="2">
    <source>
        <dbReference type="ARBA" id="ARBA00008892"/>
    </source>
</evidence>
<reference evidence="15" key="4">
    <citation type="submission" date="2014-05" db="EMBL/GenBank/DDBJ databases">
        <authorList>
            <person name="Pokorna M."/>
            <person name="Rovatsos M."/>
            <person name="Kratochvil L."/>
        </authorList>
    </citation>
    <scope>NUCLEOTIDE SEQUENCE</scope>
</reference>
<dbReference type="GeneID" id="4670274"/>
<evidence type="ECO:0000256" key="9">
    <source>
        <dbReference type="ARBA" id="ARBA00023128"/>
    </source>
</evidence>
<evidence type="ECO:0000256" key="6">
    <source>
        <dbReference type="ARBA" id="ARBA00022781"/>
    </source>
</evidence>
<dbReference type="EMBL" id="GU599948">
    <property type="protein sequence ID" value="ADE18800.1"/>
    <property type="molecule type" value="Genomic_DNA"/>
</dbReference>
<dbReference type="InterPro" id="IPR050635">
    <property type="entry name" value="ATPase_protein_8"/>
</dbReference>
<evidence type="ECO:0000256" key="4">
    <source>
        <dbReference type="ARBA" id="ARBA00022547"/>
    </source>
</evidence>
<dbReference type="EMBL" id="GU599933">
    <property type="protein sequence ID" value="ADE18785.1"/>
    <property type="molecule type" value="Genomic_DNA"/>
</dbReference>
<reference evidence="14" key="2">
    <citation type="journal article" date="2010" name="Mol. Phylogenet. Evol.">
        <title>Conservation phylogenetics of helodermatid lizards using multiple molecular markers and a supertree approach.</title>
        <authorList>
            <person name="Douglas M.E."/>
            <person name="Douglas M.R."/>
            <person name="Schuett G.W."/>
            <person name="Beck D.D."/>
            <person name="Sullivan B.K."/>
        </authorList>
    </citation>
    <scope>NUCLEOTIDE SEQUENCE</scope>
</reference>
<dbReference type="InterPro" id="IPR001421">
    <property type="entry name" value="ATP8_metazoa"/>
</dbReference>
<evidence type="ECO:0000256" key="3">
    <source>
        <dbReference type="ARBA" id="ARBA00022448"/>
    </source>
</evidence>
<name>A1IGJ9_HELSU</name>
<dbReference type="Pfam" id="PF00895">
    <property type="entry name" value="ATP-synt_8"/>
    <property type="match status" value="1"/>
</dbReference>
<evidence type="ECO:0000256" key="12">
    <source>
        <dbReference type="RuleBase" id="RU003661"/>
    </source>
</evidence>
<dbReference type="EMBL" id="GU599939">
    <property type="protein sequence ID" value="ADE18791.1"/>
    <property type="molecule type" value="Genomic_DNA"/>
</dbReference>
<organism evidence="16">
    <name type="scientific">Heloderma suspectum</name>
    <name type="common">Gila monster</name>
    <dbReference type="NCBI Taxonomy" id="8554"/>
    <lineage>
        <taxon>Eukaryota</taxon>
        <taxon>Metazoa</taxon>
        <taxon>Chordata</taxon>
        <taxon>Craniata</taxon>
        <taxon>Vertebrata</taxon>
        <taxon>Euteleostomi</taxon>
        <taxon>Lepidosauria</taxon>
        <taxon>Squamata</taxon>
        <taxon>Bifurcata</taxon>
        <taxon>Unidentata</taxon>
        <taxon>Episquamata</taxon>
        <taxon>Toxicofera</taxon>
        <taxon>Anguimorpha</taxon>
        <taxon>Neoanguimorpha</taxon>
        <taxon>Helodermatidae</taxon>
        <taxon>Heloderma</taxon>
    </lineage>
</organism>
<dbReference type="GO" id="GO:0015986">
    <property type="term" value="P:proton motive force-driven ATP synthesis"/>
    <property type="evidence" value="ECO:0007669"/>
    <property type="project" value="InterPro"/>
</dbReference>
<accession>A1IGJ9</accession>
<evidence type="ECO:0000256" key="10">
    <source>
        <dbReference type="ARBA" id="ARBA00023136"/>
    </source>
</evidence>
<protein>
    <recommendedName>
        <fullName evidence="12">ATP synthase complex subunit 8</fullName>
    </recommendedName>
</protein>
<dbReference type="GO" id="GO:0045259">
    <property type="term" value="C:proton-transporting ATP synthase complex"/>
    <property type="evidence" value="ECO:0007669"/>
    <property type="project" value="UniProtKB-KW"/>
</dbReference>
<evidence type="ECO:0000313" key="15">
    <source>
        <dbReference type="EMBL" id="AIL81918.1"/>
    </source>
</evidence>
<keyword evidence="11" id="KW-0066">ATP synthesis</keyword>
<keyword evidence="5 12" id="KW-0812">Transmembrane</keyword>
<dbReference type="GO" id="GO:0015078">
    <property type="term" value="F:proton transmembrane transporter activity"/>
    <property type="evidence" value="ECO:0007669"/>
    <property type="project" value="InterPro"/>
</dbReference>
<keyword evidence="7 13" id="KW-1133">Transmembrane helix</keyword>
<dbReference type="EMBL" id="GU599947">
    <property type="protein sequence ID" value="ADE18799.1"/>
    <property type="molecule type" value="Genomic_DNA"/>
</dbReference>
<evidence type="ECO:0000256" key="8">
    <source>
        <dbReference type="ARBA" id="ARBA00023065"/>
    </source>
</evidence>
<evidence type="ECO:0000313" key="14">
    <source>
        <dbReference type="EMBL" id="ADE18785.1"/>
    </source>
</evidence>
<dbReference type="EMBL" id="GU599938">
    <property type="protein sequence ID" value="ADE18790.1"/>
    <property type="molecule type" value="Genomic_DNA"/>
</dbReference>
<dbReference type="EMBL" id="AB167711">
    <property type="protein sequence ID" value="BAF44009.1"/>
    <property type="molecule type" value="Genomic_DNA"/>
</dbReference>
<dbReference type="EMBL" id="GU599934">
    <property type="protein sequence ID" value="ADE18786.1"/>
    <property type="molecule type" value="Genomic_DNA"/>
</dbReference>
<keyword evidence="6 12" id="KW-0375">Hydrogen ion transport</keyword>
<dbReference type="CTD" id="4509"/>
<feature type="transmembrane region" description="Helical" evidence="13">
    <location>
        <begin position="12"/>
        <end position="30"/>
    </location>
</feature>
<dbReference type="EMBL" id="GU599936">
    <property type="protein sequence ID" value="ADE18788.1"/>
    <property type="molecule type" value="Genomic_DNA"/>
</dbReference>
<dbReference type="PANTHER" id="PTHR39937:SF1">
    <property type="entry name" value="ATP SYNTHASE PROTEIN 8"/>
    <property type="match status" value="1"/>
</dbReference>
<dbReference type="EMBL" id="GU599942">
    <property type="protein sequence ID" value="ADE18794.1"/>
    <property type="molecule type" value="Genomic_DNA"/>
</dbReference>
<evidence type="ECO:0000256" key="1">
    <source>
        <dbReference type="ARBA" id="ARBA00004304"/>
    </source>
</evidence>
<keyword evidence="4 12" id="KW-0138">CF(0)</keyword>
<keyword evidence="9 12" id="KW-0496">Mitochondrion</keyword>
<dbReference type="EMBL" id="GU599940">
    <property type="protein sequence ID" value="ADE18792.1"/>
    <property type="molecule type" value="Genomic_DNA"/>
</dbReference>
<evidence type="ECO:0000256" key="13">
    <source>
        <dbReference type="SAM" id="Phobius"/>
    </source>
</evidence>
<dbReference type="AlphaFoldDB" id="A1IGJ9"/>
<dbReference type="EMBL" id="GU599937">
    <property type="protein sequence ID" value="ADE18789.1"/>
    <property type="molecule type" value="Genomic_DNA"/>
</dbReference>
<comment type="similarity">
    <text evidence="2 12">Belongs to the ATPase protein 8 family.</text>
</comment>
<evidence type="ECO:0000256" key="11">
    <source>
        <dbReference type="ARBA" id="ARBA00023310"/>
    </source>
</evidence>
<dbReference type="GO" id="GO:0031966">
    <property type="term" value="C:mitochondrial membrane"/>
    <property type="evidence" value="ECO:0007669"/>
    <property type="project" value="UniProtKB-SubCell"/>
</dbReference>
<keyword evidence="8 12" id="KW-0406">Ion transport</keyword>
<comment type="subcellular location">
    <subcellularLocation>
        <location evidence="1 12">Mitochondrion membrane</location>
        <topology evidence="1 12">Single-pass membrane protein</topology>
    </subcellularLocation>
</comment>
<dbReference type="PANTHER" id="PTHR39937">
    <property type="entry name" value="ATP SYNTHASE PROTEIN 8"/>
    <property type="match status" value="1"/>
</dbReference>
<evidence type="ECO:0000256" key="7">
    <source>
        <dbReference type="ARBA" id="ARBA00022989"/>
    </source>
</evidence>
<geneLocation type="mitochondrion" evidence="16"/>
<dbReference type="EMBL" id="GU599943">
    <property type="protein sequence ID" value="ADE18795.1"/>
    <property type="molecule type" value="Genomic_DNA"/>
</dbReference>
<sequence>MPQLNPSPWFYILMSAWISLFTLVFTKILCISHNNPMTLNTYKYKSDPWIWPWH</sequence>
<reference evidence="15" key="3">
    <citation type="journal article" date="2014" name="PLoS ONE">
        <title>Sex Chromosomes and Karyotype of the (Nearly) Mythical Creature, the Gila Monster, Heloderma suspectum (Squamata: Helodermatidae).</title>
        <authorList>
            <person name="Pokorna M.J."/>
            <person name="Rovatsos M."/>
            <person name="Kratochvil L."/>
        </authorList>
    </citation>
    <scope>NUCLEOTIDE SEQUENCE</scope>
</reference>